<reference evidence="1" key="1">
    <citation type="submission" date="2014-09" db="EMBL/GenBank/DDBJ databases">
        <authorList>
            <person name="Magalhaes I.L.F."/>
            <person name="Oliveira U."/>
            <person name="Santos F.R."/>
            <person name="Vidigal T.H.D.A."/>
            <person name="Brescovit A.D."/>
            <person name="Santos A.J."/>
        </authorList>
    </citation>
    <scope>NUCLEOTIDE SEQUENCE</scope>
    <source>
        <tissue evidence="1">Shoot tissue taken approximately 20 cm above the soil surface</tissue>
    </source>
</reference>
<evidence type="ECO:0000313" key="1">
    <source>
        <dbReference type="EMBL" id="JAE16868.1"/>
    </source>
</evidence>
<proteinExistence type="predicted"/>
<protein>
    <submittedName>
        <fullName evidence="1">Uncharacterized protein</fullName>
    </submittedName>
</protein>
<name>A0A0A9G830_ARUDO</name>
<organism evidence="1">
    <name type="scientific">Arundo donax</name>
    <name type="common">Giant reed</name>
    <name type="synonym">Donax arundinaceus</name>
    <dbReference type="NCBI Taxonomy" id="35708"/>
    <lineage>
        <taxon>Eukaryota</taxon>
        <taxon>Viridiplantae</taxon>
        <taxon>Streptophyta</taxon>
        <taxon>Embryophyta</taxon>
        <taxon>Tracheophyta</taxon>
        <taxon>Spermatophyta</taxon>
        <taxon>Magnoliopsida</taxon>
        <taxon>Liliopsida</taxon>
        <taxon>Poales</taxon>
        <taxon>Poaceae</taxon>
        <taxon>PACMAD clade</taxon>
        <taxon>Arundinoideae</taxon>
        <taxon>Arundineae</taxon>
        <taxon>Arundo</taxon>
    </lineage>
</organism>
<sequence>MQIRSEEARAKRDVFLVSWINYGVLVGEWNLCW</sequence>
<accession>A0A0A9G830</accession>
<dbReference type="AlphaFoldDB" id="A0A0A9G830"/>
<reference evidence="1" key="2">
    <citation type="journal article" date="2015" name="Data Brief">
        <title>Shoot transcriptome of the giant reed, Arundo donax.</title>
        <authorList>
            <person name="Barrero R.A."/>
            <person name="Guerrero F.D."/>
            <person name="Moolhuijzen P."/>
            <person name="Goolsby J.A."/>
            <person name="Tidwell J."/>
            <person name="Bellgard S.E."/>
            <person name="Bellgard M.I."/>
        </authorList>
    </citation>
    <scope>NUCLEOTIDE SEQUENCE</scope>
    <source>
        <tissue evidence="1">Shoot tissue taken approximately 20 cm above the soil surface</tissue>
    </source>
</reference>
<dbReference type="EMBL" id="GBRH01181028">
    <property type="protein sequence ID" value="JAE16868.1"/>
    <property type="molecule type" value="Transcribed_RNA"/>
</dbReference>